<dbReference type="Gene3D" id="1.25.40.10">
    <property type="entry name" value="Tetratricopeptide repeat domain"/>
    <property type="match status" value="1"/>
</dbReference>
<dbReference type="EMBL" id="UZAL01046194">
    <property type="protein sequence ID" value="VDP84061.1"/>
    <property type="molecule type" value="Genomic_DNA"/>
</dbReference>
<sequence>MSRLYEEHGQLNDARVVLEKATGVAFMHVEDLAAVWCEWAEMEMRHE</sequence>
<name>A0A3P8GMY2_9TREM</name>
<dbReference type="AlphaFoldDB" id="A0A3P8GMY2"/>
<evidence type="ECO:0000313" key="3">
    <source>
        <dbReference type="EMBL" id="VDP84061.1"/>
    </source>
</evidence>
<dbReference type="InterPro" id="IPR011990">
    <property type="entry name" value="TPR-like_helical_dom_sf"/>
</dbReference>
<dbReference type="Proteomes" id="UP000269396">
    <property type="component" value="Unassembled WGS sequence"/>
</dbReference>
<gene>
    <name evidence="3" type="ORF">SMTD_LOCUS21077</name>
</gene>
<keyword evidence="4" id="KW-1185">Reference proteome</keyword>
<evidence type="ECO:0000259" key="2">
    <source>
        <dbReference type="Pfam" id="PF23231"/>
    </source>
</evidence>
<protein>
    <recommendedName>
        <fullName evidence="2">Pre-mRNA-splicing factor Syf1/CRNKL1-like C-terminal HAT-repeats domain-containing protein</fullName>
    </recommendedName>
</protein>
<organism evidence="3 4">
    <name type="scientific">Schistosoma mattheei</name>
    <dbReference type="NCBI Taxonomy" id="31246"/>
    <lineage>
        <taxon>Eukaryota</taxon>
        <taxon>Metazoa</taxon>
        <taxon>Spiralia</taxon>
        <taxon>Lophotrochozoa</taxon>
        <taxon>Platyhelminthes</taxon>
        <taxon>Trematoda</taxon>
        <taxon>Digenea</taxon>
        <taxon>Strigeidida</taxon>
        <taxon>Schistosomatoidea</taxon>
        <taxon>Schistosomatidae</taxon>
        <taxon>Schistosoma</taxon>
    </lineage>
</organism>
<dbReference type="Pfam" id="PF23231">
    <property type="entry name" value="HAT_Syf1_CNRKL1_C"/>
    <property type="match status" value="1"/>
</dbReference>
<keyword evidence="1" id="KW-0677">Repeat</keyword>
<evidence type="ECO:0000313" key="4">
    <source>
        <dbReference type="Proteomes" id="UP000269396"/>
    </source>
</evidence>
<feature type="domain" description="Pre-mRNA-splicing factor Syf1/CRNKL1-like C-terminal HAT-repeats" evidence="2">
    <location>
        <begin position="2"/>
        <end position="47"/>
    </location>
</feature>
<reference evidence="3 4" key="1">
    <citation type="submission" date="2018-11" db="EMBL/GenBank/DDBJ databases">
        <authorList>
            <consortium name="Pathogen Informatics"/>
        </authorList>
    </citation>
    <scope>NUCLEOTIDE SEQUENCE [LARGE SCALE GENOMIC DNA]</scope>
    <source>
        <strain>Denwood</strain>
        <strain evidence="4">Zambia</strain>
    </source>
</reference>
<accession>A0A3P8GMY2</accession>
<proteinExistence type="predicted"/>
<evidence type="ECO:0000256" key="1">
    <source>
        <dbReference type="ARBA" id="ARBA00022737"/>
    </source>
</evidence>
<dbReference type="InterPro" id="IPR055430">
    <property type="entry name" value="HAT_Syf1_CNRKL1_C"/>
</dbReference>